<dbReference type="Proteomes" id="UP000076407">
    <property type="component" value="Unassembled WGS sequence"/>
</dbReference>
<evidence type="ECO:0000313" key="1">
    <source>
        <dbReference type="EnsemblMetazoa" id="AQUA014026-PA"/>
    </source>
</evidence>
<accession>A0A182XQ80</accession>
<proteinExistence type="predicted"/>
<sequence>KKTVRVPSSSFRSALFFCAIQFRHFARCKKGRSASVGECGCCEFPVIHSNINKNVNDM</sequence>
<dbReference type="EnsemblMetazoa" id="AQUA014026-RA">
    <property type="protein sequence ID" value="AQUA014026-PA"/>
    <property type="gene ID" value="AQUA014026"/>
</dbReference>
<organism evidence="1 2">
    <name type="scientific">Anopheles quadriannulatus</name>
    <name type="common">Mosquito</name>
    <dbReference type="NCBI Taxonomy" id="34691"/>
    <lineage>
        <taxon>Eukaryota</taxon>
        <taxon>Metazoa</taxon>
        <taxon>Ecdysozoa</taxon>
        <taxon>Arthropoda</taxon>
        <taxon>Hexapoda</taxon>
        <taxon>Insecta</taxon>
        <taxon>Pterygota</taxon>
        <taxon>Neoptera</taxon>
        <taxon>Endopterygota</taxon>
        <taxon>Diptera</taxon>
        <taxon>Nematocera</taxon>
        <taxon>Culicoidea</taxon>
        <taxon>Culicidae</taxon>
        <taxon>Anophelinae</taxon>
        <taxon>Anopheles</taxon>
    </lineage>
</organism>
<reference evidence="1" key="1">
    <citation type="submission" date="2020-05" db="UniProtKB">
        <authorList>
            <consortium name="EnsemblMetazoa"/>
        </authorList>
    </citation>
    <scope>IDENTIFICATION</scope>
    <source>
        <strain evidence="1">SANGQUA</strain>
    </source>
</reference>
<dbReference type="VEuPathDB" id="VectorBase:AQUA014026"/>
<keyword evidence="2" id="KW-1185">Reference proteome</keyword>
<protein>
    <submittedName>
        <fullName evidence="1">Uncharacterized protein</fullName>
    </submittedName>
</protein>
<dbReference type="AlphaFoldDB" id="A0A182XQ80"/>
<evidence type="ECO:0000313" key="2">
    <source>
        <dbReference type="Proteomes" id="UP000076407"/>
    </source>
</evidence>
<name>A0A182XQ80_ANOQN</name>